<keyword evidence="1" id="KW-1133">Transmembrane helix</keyword>
<dbReference type="ESTHER" id="9bila-a0a0k0fv95">
    <property type="family name" value="Duf_1057"/>
</dbReference>
<proteinExistence type="predicted"/>
<keyword evidence="1" id="KW-0812">Transmembrane</keyword>
<dbReference type="Proteomes" id="UP000035680">
    <property type="component" value="Unassembled WGS sequence"/>
</dbReference>
<accession>A0A0K0FV95</accession>
<keyword evidence="1" id="KW-0472">Membrane</keyword>
<organism evidence="2 3">
    <name type="scientific">Strongyloides venezuelensis</name>
    <name type="common">Threadworm</name>
    <dbReference type="NCBI Taxonomy" id="75913"/>
    <lineage>
        <taxon>Eukaryota</taxon>
        <taxon>Metazoa</taxon>
        <taxon>Ecdysozoa</taxon>
        <taxon>Nematoda</taxon>
        <taxon>Chromadorea</taxon>
        <taxon>Rhabditida</taxon>
        <taxon>Tylenchina</taxon>
        <taxon>Panagrolaimomorpha</taxon>
        <taxon>Strongyloidoidea</taxon>
        <taxon>Strongyloididae</taxon>
        <taxon>Strongyloides</taxon>
    </lineage>
</organism>
<dbReference type="InterPro" id="IPR010463">
    <property type="entry name" value="DUF1057"/>
</dbReference>
<dbReference type="PANTHER" id="PTHR47533:SF6">
    <property type="entry name" value="PROTEIN CBG08091"/>
    <property type="match status" value="1"/>
</dbReference>
<name>A0A0K0FV95_STRVS</name>
<evidence type="ECO:0000313" key="3">
    <source>
        <dbReference type="WBParaSite" id="SVE_1626000.1"/>
    </source>
</evidence>
<protein>
    <submittedName>
        <fullName evidence="3">AB hydrolase-1 domain-containing protein</fullName>
    </submittedName>
</protein>
<dbReference type="Gene3D" id="3.40.50.1820">
    <property type="entry name" value="alpha/beta hydrolase"/>
    <property type="match status" value="1"/>
</dbReference>
<dbReference type="AlphaFoldDB" id="A0A0K0FV95"/>
<sequence>MAAKEKNISYEEETKLYNVDITLTKNEQKPIKIKSVYQDSMPEGSKIGTVVALHGAPGSHNDFKYIEPLLTQNGIRTIAINFPGFGISESLEDIEYTNDERIECVEKTLKAIDIEENVILMGHSRGTENALRMATMFPKMVIGALLVNPIGLRPHRGMRPRWISIFLAILWRWGLFKPFIVTIIKFMYEFCGIKINNTSVIEACLLTIDQINFHEQKEYIDKLKNLNITIINAIGGKDPVIERSVSREFYSSFPNNLSLEFSNEENEEDKMIKYVRYCLKNGEKTVTSIFSKDGHFLQKHKAKFLAETARVIFDIYSQESNNDFVTIKN</sequence>
<dbReference type="InterPro" id="IPR029058">
    <property type="entry name" value="AB_hydrolase_fold"/>
</dbReference>
<reference evidence="2" key="1">
    <citation type="submission" date="2014-07" db="EMBL/GenBank/DDBJ databases">
        <authorList>
            <person name="Martin A.A"/>
            <person name="De Silva N."/>
        </authorList>
    </citation>
    <scope>NUCLEOTIDE SEQUENCE</scope>
</reference>
<dbReference type="SUPFAM" id="SSF53474">
    <property type="entry name" value="alpha/beta-Hydrolases"/>
    <property type="match status" value="1"/>
</dbReference>
<dbReference type="STRING" id="75913.A0A0K0FV95"/>
<reference evidence="3" key="2">
    <citation type="submission" date="2015-08" db="UniProtKB">
        <authorList>
            <consortium name="WormBaseParasite"/>
        </authorList>
    </citation>
    <scope>IDENTIFICATION</scope>
</reference>
<feature type="transmembrane region" description="Helical" evidence="1">
    <location>
        <begin position="162"/>
        <end position="188"/>
    </location>
</feature>
<dbReference type="Pfam" id="PF06342">
    <property type="entry name" value="DUF1057"/>
    <property type="match status" value="1"/>
</dbReference>
<dbReference type="WBParaSite" id="SVE_1626000.1">
    <property type="protein sequence ID" value="SVE_1626000.1"/>
    <property type="gene ID" value="SVE_1626000"/>
</dbReference>
<evidence type="ECO:0000313" key="2">
    <source>
        <dbReference type="Proteomes" id="UP000035680"/>
    </source>
</evidence>
<dbReference type="PANTHER" id="PTHR47533">
    <property type="entry name" value="PROTEIN CBG21859"/>
    <property type="match status" value="1"/>
</dbReference>
<keyword evidence="2" id="KW-1185">Reference proteome</keyword>
<evidence type="ECO:0000256" key="1">
    <source>
        <dbReference type="SAM" id="Phobius"/>
    </source>
</evidence>